<feature type="transmembrane region" description="Helical" evidence="2">
    <location>
        <begin position="356"/>
        <end position="373"/>
    </location>
</feature>
<proteinExistence type="predicted"/>
<feature type="transmembrane region" description="Helical" evidence="2">
    <location>
        <begin position="139"/>
        <end position="158"/>
    </location>
</feature>
<feature type="transmembrane region" description="Helical" evidence="2">
    <location>
        <begin position="680"/>
        <end position="697"/>
    </location>
</feature>
<keyword evidence="8" id="KW-1185">Reference proteome</keyword>
<dbReference type="InterPro" id="IPR036691">
    <property type="entry name" value="Endo/exonu/phosph_ase_sf"/>
</dbReference>
<dbReference type="InterPro" id="IPR057315">
    <property type="entry name" value="Exo_endo_phos_PGAP2IP_C"/>
</dbReference>
<evidence type="ECO:0000259" key="6">
    <source>
        <dbReference type="Pfam" id="PF23226"/>
    </source>
</evidence>
<dbReference type="InterPro" id="IPR053911">
    <property type="entry name" value="PGAP2IP_TM_2nd"/>
</dbReference>
<gene>
    <name evidence="7" type="primary">CWH43</name>
    <name evidence="7" type="ORF">VKT23_011354</name>
</gene>
<accession>A0ABR1JED1</accession>
<sequence length="993" mass="111417">MAAASSGPKSTHLTLQASTIVRLHTVLAYTAFTVALLLGLLLHYKKIVKNSVAGYPQEWFPSVSATIGDWYPERNVFQILIALTSGPRFGLVILSYLQHYSEQSSLPIIVFICGLVRTLFCGGWVYITSSDDHDIHDFFMIGYIVLNLPWMIGGIFTTPTERKITRQKRIFIASAFFFTIMPLVYFFIQHKVHRIPGAYTTYSFFEWSLIVLDILYDACAEGELKESNMLLTISLNVPVKTKSPASDQSKTSQKVSQQPGKPSQQENITGSIPANASVLENMATTLTELRPFLSFCSDLYLSYIFWSIFTALTPTLFYFSIWELGIAGHELALLSTFSPILLSISSLSFWAHTRGGLTIIQLFSFSGLAAYILHRPIHRLFAVAFSSAATVLSQAVRWRQDAYYQSILTALGLLLSSVLKHANHSNNPVWPFIDERTGGYNKTGIVLAFLSLFEFHFRQPSAEQAKDPKKPEASEHWFFGALPLGSLIFISHSLLSDPNTLIAWSWTGYENGRPRGPVPTLHGSLTLLAQALGLLVATHSLRTPSSNSSRVLSHPVWFVLGSLSSFVMYRWRNWFGYVGGLGFAFFVMSSFPVIFANAAVNGSLTKTSFTVMLVYCLLSLASVWTVAYAFVPGGVYLRERSDLVLVGQMLCLMPSFRWSASSSHAFKTITSSVSSYSRMTLTLISVFGLIATLYRLPDSPKPFRPGPRILRAGIWTLHFGIDNAGRDSQRRVRNVIRDLELDVVGFLETDLYRTVFGNRDLTRVITEEMGYHVDIGPGPNSHTWGAVLLSKFPIINSTHHLLPSPRGELAPAIEAVLDVYGLPVTIVVAHNGQEEDPLDRELQSTELARIMASTHPNPVIFLGYIVSKPHAPRPAPYQILVEDGKMHDIDDEDPNRWCEYILYRGLYRTSYARISRSTVTDTELQVGQFMLPKHGHGITDETREARYLRAFKEDLPPEHWLPMEYYGNKKRGGVNGHFYHVFNTPLYYKLPEE</sequence>
<keyword evidence="2" id="KW-1133">Transmembrane helix</keyword>
<protein>
    <submittedName>
        <fullName evidence="7">Protein cwh43</fullName>
    </submittedName>
</protein>
<feature type="transmembrane region" description="Helical" evidence="2">
    <location>
        <begin position="331"/>
        <end position="350"/>
    </location>
</feature>
<comment type="caution">
    <text evidence="7">The sequence shown here is derived from an EMBL/GenBank/DDBJ whole genome shotgun (WGS) entry which is preliminary data.</text>
</comment>
<evidence type="ECO:0000259" key="5">
    <source>
        <dbReference type="Pfam" id="PF23022"/>
    </source>
</evidence>
<dbReference type="Pfam" id="PF23022">
    <property type="entry name" value="6TM_1st_PGAP2IP"/>
    <property type="match status" value="1"/>
</dbReference>
<feature type="domain" description="PGAP2IP first transmembrane" evidence="5">
    <location>
        <begin position="303"/>
        <end position="453"/>
    </location>
</feature>
<reference evidence="7 8" key="1">
    <citation type="submission" date="2024-01" db="EMBL/GenBank/DDBJ databases">
        <title>A draft genome for the cacao thread blight pathogen Marasmiellus scandens.</title>
        <authorList>
            <person name="Baruah I.K."/>
            <person name="Leung J."/>
            <person name="Bukari Y."/>
            <person name="Amoako-Attah I."/>
            <person name="Meinhardt L.W."/>
            <person name="Bailey B.A."/>
            <person name="Cohen S.P."/>
        </authorList>
    </citation>
    <scope>NUCLEOTIDE SEQUENCE [LARGE SCALE GENOMIC DNA]</scope>
    <source>
        <strain evidence="7 8">GH-19</strain>
    </source>
</reference>
<evidence type="ECO:0000256" key="1">
    <source>
        <dbReference type="SAM" id="MobiDB-lite"/>
    </source>
</evidence>
<evidence type="ECO:0000259" key="4">
    <source>
        <dbReference type="Pfam" id="PF23021"/>
    </source>
</evidence>
<dbReference type="Proteomes" id="UP001498398">
    <property type="component" value="Unassembled WGS sequence"/>
</dbReference>
<feature type="transmembrane region" description="Helical" evidence="2">
    <location>
        <begin position="300"/>
        <end position="319"/>
    </location>
</feature>
<feature type="transmembrane region" description="Helical" evidence="2">
    <location>
        <begin position="21"/>
        <end position="42"/>
    </location>
</feature>
<feature type="transmembrane region" description="Helical" evidence="2">
    <location>
        <begin position="108"/>
        <end position="127"/>
    </location>
</feature>
<dbReference type="PANTHER" id="PTHR14859:SF1">
    <property type="entry name" value="PGAP2-INTERACTING PROTEIN"/>
    <property type="match status" value="1"/>
</dbReference>
<dbReference type="EMBL" id="JBANRG010000024">
    <property type="protein sequence ID" value="KAK7454602.1"/>
    <property type="molecule type" value="Genomic_DNA"/>
</dbReference>
<feature type="domain" description="CWH43-like N-terminal" evidence="3">
    <location>
        <begin position="19"/>
        <end position="225"/>
    </location>
</feature>
<dbReference type="Pfam" id="PF10277">
    <property type="entry name" value="Frag1"/>
    <property type="match status" value="1"/>
</dbReference>
<keyword evidence="2" id="KW-0812">Transmembrane</keyword>
<dbReference type="Gene3D" id="3.60.10.10">
    <property type="entry name" value="Endonuclease/exonuclease/phosphatase"/>
    <property type="match status" value="1"/>
</dbReference>
<dbReference type="InterPro" id="IPR051916">
    <property type="entry name" value="GPI-anchor_lipid_remodeler"/>
</dbReference>
<dbReference type="PANTHER" id="PTHR14859">
    <property type="entry name" value="CALCOFLUOR WHITE HYPERSENSITIVE PROTEIN PRECURSOR"/>
    <property type="match status" value="1"/>
</dbReference>
<dbReference type="Pfam" id="PF23021">
    <property type="entry name" value="6TM_2nd_PGAP2IP"/>
    <property type="match status" value="1"/>
</dbReference>
<feature type="transmembrane region" description="Helical" evidence="2">
    <location>
        <begin position="577"/>
        <end position="600"/>
    </location>
</feature>
<feature type="transmembrane region" description="Helical" evidence="2">
    <location>
        <begin position="612"/>
        <end position="631"/>
    </location>
</feature>
<evidence type="ECO:0000313" key="7">
    <source>
        <dbReference type="EMBL" id="KAK7454602.1"/>
    </source>
</evidence>
<dbReference type="InterPro" id="IPR053912">
    <property type="entry name" value="PGAP2IP_TM_1nd"/>
</dbReference>
<name>A0ABR1JED1_9AGAR</name>
<feature type="domain" description="PGAP2IP second transmembrane" evidence="4">
    <location>
        <begin position="475"/>
        <end position="661"/>
    </location>
</feature>
<feature type="region of interest" description="Disordered" evidence="1">
    <location>
        <begin position="242"/>
        <end position="269"/>
    </location>
</feature>
<dbReference type="Pfam" id="PF23226">
    <property type="entry name" value="Exo_endo_phos_PGAP2IP"/>
    <property type="match status" value="1"/>
</dbReference>
<evidence type="ECO:0000313" key="8">
    <source>
        <dbReference type="Proteomes" id="UP001498398"/>
    </source>
</evidence>
<keyword evidence="2" id="KW-0472">Membrane</keyword>
<organism evidence="7 8">
    <name type="scientific">Marasmiellus scandens</name>
    <dbReference type="NCBI Taxonomy" id="2682957"/>
    <lineage>
        <taxon>Eukaryota</taxon>
        <taxon>Fungi</taxon>
        <taxon>Dikarya</taxon>
        <taxon>Basidiomycota</taxon>
        <taxon>Agaricomycotina</taxon>
        <taxon>Agaricomycetes</taxon>
        <taxon>Agaricomycetidae</taxon>
        <taxon>Agaricales</taxon>
        <taxon>Marasmiineae</taxon>
        <taxon>Omphalotaceae</taxon>
        <taxon>Marasmiellus</taxon>
    </lineage>
</organism>
<feature type="compositionally biased region" description="Polar residues" evidence="1">
    <location>
        <begin position="243"/>
        <end position="269"/>
    </location>
</feature>
<feature type="transmembrane region" description="Helical" evidence="2">
    <location>
        <begin position="170"/>
        <end position="188"/>
    </location>
</feature>
<feature type="domain" description="PGAP2IP C-terminal nuclease-like" evidence="6">
    <location>
        <begin position="708"/>
        <end position="944"/>
    </location>
</feature>
<evidence type="ECO:0000256" key="2">
    <source>
        <dbReference type="SAM" id="Phobius"/>
    </source>
</evidence>
<dbReference type="InterPro" id="IPR019402">
    <property type="entry name" value="CWH43_N"/>
</dbReference>
<evidence type="ECO:0000259" key="3">
    <source>
        <dbReference type="Pfam" id="PF10277"/>
    </source>
</evidence>
<dbReference type="SUPFAM" id="SSF56219">
    <property type="entry name" value="DNase I-like"/>
    <property type="match status" value="1"/>
</dbReference>